<gene>
    <name evidence="2" type="ORF">OLEA9_A115172</name>
</gene>
<dbReference type="GO" id="GO:0005739">
    <property type="term" value="C:mitochondrion"/>
    <property type="evidence" value="ECO:0007669"/>
    <property type="project" value="TreeGrafter"/>
</dbReference>
<sequence>MYAELTAPRDTATSTGATTSVGFTTIIDVVAAAKPSNVDLSAAVSIEDGRLDFNLKKLKKRSNEFDSELGEFEQCIGTWRSSHWSPCYDVEGSGRERLFEQIAEFLHRTVTLTLKIQKEHGKLLKDFNKGLVNNKDIEELKADVEKFSSSFDMPGFKMSEMKYQ</sequence>
<dbReference type="GO" id="GO:0004372">
    <property type="term" value="F:glycine hydroxymethyltransferase activity"/>
    <property type="evidence" value="ECO:0007669"/>
    <property type="project" value="UniProtKB-EC"/>
</dbReference>
<dbReference type="GO" id="GO:0019264">
    <property type="term" value="P:glycine biosynthetic process from serine"/>
    <property type="evidence" value="ECO:0007669"/>
    <property type="project" value="TreeGrafter"/>
</dbReference>
<accession>A0A8S0TZ19</accession>
<organism evidence="2 3">
    <name type="scientific">Olea europaea subsp. europaea</name>
    <dbReference type="NCBI Taxonomy" id="158383"/>
    <lineage>
        <taxon>Eukaryota</taxon>
        <taxon>Viridiplantae</taxon>
        <taxon>Streptophyta</taxon>
        <taxon>Embryophyta</taxon>
        <taxon>Tracheophyta</taxon>
        <taxon>Spermatophyta</taxon>
        <taxon>Magnoliopsida</taxon>
        <taxon>eudicotyledons</taxon>
        <taxon>Gunneridae</taxon>
        <taxon>Pentapetalae</taxon>
        <taxon>asterids</taxon>
        <taxon>lamiids</taxon>
        <taxon>Lamiales</taxon>
        <taxon>Oleaceae</taxon>
        <taxon>Oleeae</taxon>
        <taxon>Olea</taxon>
    </lineage>
</organism>
<comment type="catalytic activity">
    <reaction evidence="1">
        <text>(6R)-5,10-methylene-5,6,7,8-tetrahydrofolate + glycine + H2O = (6S)-5,6,7,8-tetrahydrofolate + L-serine</text>
        <dbReference type="Rhea" id="RHEA:15481"/>
        <dbReference type="ChEBI" id="CHEBI:15377"/>
        <dbReference type="ChEBI" id="CHEBI:15636"/>
        <dbReference type="ChEBI" id="CHEBI:33384"/>
        <dbReference type="ChEBI" id="CHEBI:57305"/>
        <dbReference type="ChEBI" id="CHEBI:57453"/>
        <dbReference type="EC" id="2.1.2.1"/>
    </reaction>
</comment>
<dbReference type="Gramene" id="OE9A115172T1">
    <property type="protein sequence ID" value="OE9A115172C1"/>
    <property type="gene ID" value="OE9A115172"/>
</dbReference>
<dbReference type="Gene3D" id="3.90.1150.10">
    <property type="entry name" value="Aspartate Aminotransferase, domain 1"/>
    <property type="match status" value="1"/>
</dbReference>
<proteinExistence type="predicted"/>
<dbReference type="EMBL" id="CACTIH010007372">
    <property type="protein sequence ID" value="CAA3011602.1"/>
    <property type="molecule type" value="Genomic_DNA"/>
</dbReference>
<dbReference type="InterPro" id="IPR049943">
    <property type="entry name" value="Ser_HO-MeTrfase-like"/>
</dbReference>
<dbReference type="PANTHER" id="PTHR11680:SF35">
    <property type="entry name" value="SERINE HYDROXYMETHYLTRANSFERASE 1"/>
    <property type="match status" value="1"/>
</dbReference>
<evidence type="ECO:0000256" key="1">
    <source>
        <dbReference type="ARBA" id="ARBA00001528"/>
    </source>
</evidence>
<keyword evidence="3" id="KW-1185">Reference proteome</keyword>
<evidence type="ECO:0000313" key="3">
    <source>
        <dbReference type="Proteomes" id="UP000594638"/>
    </source>
</evidence>
<dbReference type="Proteomes" id="UP000594638">
    <property type="component" value="Unassembled WGS sequence"/>
</dbReference>
<name>A0A8S0TZ19_OLEEU</name>
<comment type="caution">
    <text evidence="2">The sequence shown here is derived from an EMBL/GenBank/DDBJ whole genome shotgun (WGS) entry which is preliminary data.</text>
</comment>
<evidence type="ECO:0000313" key="2">
    <source>
        <dbReference type="EMBL" id="CAA3011602.1"/>
    </source>
</evidence>
<dbReference type="PANTHER" id="PTHR11680">
    <property type="entry name" value="SERINE HYDROXYMETHYLTRANSFERASE"/>
    <property type="match status" value="1"/>
</dbReference>
<dbReference type="GO" id="GO:0030170">
    <property type="term" value="F:pyridoxal phosphate binding"/>
    <property type="evidence" value="ECO:0007669"/>
    <property type="project" value="TreeGrafter"/>
</dbReference>
<dbReference type="AlphaFoldDB" id="A0A8S0TZ19"/>
<reference evidence="2 3" key="1">
    <citation type="submission" date="2019-12" db="EMBL/GenBank/DDBJ databases">
        <authorList>
            <person name="Alioto T."/>
            <person name="Alioto T."/>
            <person name="Gomez Garrido J."/>
        </authorList>
    </citation>
    <scope>NUCLEOTIDE SEQUENCE [LARGE SCALE GENOMIC DNA]</scope>
</reference>
<dbReference type="OrthoDB" id="10265628at2759"/>
<protein>
    <submittedName>
        <fullName evidence="2">Serine hydroxymethyltransferase 4</fullName>
    </submittedName>
</protein>
<dbReference type="InterPro" id="IPR015422">
    <property type="entry name" value="PyrdxlP-dep_Trfase_small"/>
</dbReference>
<dbReference type="GO" id="GO:0046653">
    <property type="term" value="P:tetrahydrofolate metabolic process"/>
    <property type="evidence" value="ECO:0007669"/>
    <property type="project" value="TreeGrafter"/>
</dbReference>